<dbReference type="InterPro" id="IPR057666">
    <property type="entry name" value="DrpA_SLOG"/>
</dbReference>
<reference evidence="4 5" key="1">
    <citation type="submission" date="2018-11" db="EMBL/GenBank/DDBJ databases">
        <authorList>
            <person name="Na S.W."/>
            <person name="Baik M."/>
        </authorList>
    </citation>
    <scope>NUCLEOTIDE SEQUENCE [LARGE SCALE GENOMIC DNA]</scope>
    <source>
        <strain evidence="4 5">E39</strain>
    </source>
</reference>
<dbReference type="RefSeq" id="WP_111898380.1">
    <property type="nucleotide sequence ID" value="NZ_CP033459.1"/>
</dbReference>
<accession>A0A5P8E756</accession>
<feature type="domain" description="DprA winged helix" evidence="3">
    <location>
        <begin position="317"/>
        <end position="358"/>
    </location>
</feature>
<sequence length="364" mass="40557">MPLYTLALSHLPGISLANALLIYRTYGSAEPLLRDKQLPEGMTPRALQSLKLALSHTDEALDWAKREMDWCQEKNIRILTLNDADYPFLLSQCDDAPLSLFYRGTTNLNSPHIISMVGTRHITEKGKDICRQFCIDLKKLVPDAVVVSGLAYGVDIHTHRACLEQGIETVGVLAHGLDSIYPSVHRSTASEMVRCGGLLTEYPRHTQPKKENFVRRNRIVAGLSFATIVVESAHRGGGLITARLAQDYNRSVFAYPGRVSDQYSEGCNRIIKENVAGLVTCAEDVVNALGWEHHSAPVQRELFPDLSEEELLICHSLMEFDRKPINQIVVETGLPIQKVTSLLFELELKGVVKPLAGGFYRIIK</sequence>
<dbReference type="KEGG" id="alq:C7Y71_006690"/>
<dbReference type="SUPFAM" id="SSF102405">
    <property type="entry name" value="MCP/YpsA-like"/>
    <property type="match status" value="1"/>
</dbReference>
<dbReference type="Pfam" id="PF17782">
    <property type="entry name" value="WHD_DprA"/>
    <property type="match status" value="1"/>
</dbReference>
<keyword evidence="5" id="KW-1185">Reference proteome</keyword>
<proteinExistence type="inferred from homology"/>
<dbReference type="Proteomes" id="UP000249375">
    <property type="component" value="Chromosome"/>
</dbReference>
<dbReference type="InterPro" id="IPR041614">
    <property type="entry name" value="DprA_WH"/>
</dbReference>
<feature type="domain" description="Smf/DprA SLOG" evidence="2">
    <location>
        <begin position="78"/>
        <end position="289"/>
    </location>
</feature>
<evidence type="ECO:0000313" key="4">
    <source>
        <dbReference type="EMBL" id="QFQ12730.1"/>
    </source>
</evidence>
<dbReference type="EMBL" id="CP033459">
    <property type="protein sequence ID" value="QFQ12730.1"/>
    <property type="molecule type" value="Genomic_DNA"/>
</dbReference>
<gene>
    <name evidence="4" type="primary">dprA</name>
    <name evidence="4" type="ORF">C7Y71_006690</name>
</gene>
<name>A0A5P8E756_9BACT</name>
<organism evidence="4 5">
    <name type="scientific">Pseudoprevotella muciniphila</name>
    <dbReference type="NCBI Taxonomy" id="2133944"/>
    <lineage>
        <taxon>Bacteria</taxon>
        <taxon>Pseudomonadati</taxon>
        <taxon>Bacteroidota</taxon>
        <taxon>Bacteroidia</taxon>
        <taxon>Bacteroidales</taxon>
        <taxon>Prevotellaceae</taxon>
        <taxon>Pseudoprevotella</taxon>
    </lineage>
</organism>
<evidence type="ECO:0000256" key="1">
    <source>
        <dbReference type="ARBA" id="ARBA00006525"/>
    </source>
</evidence>
<dbReference type="PANTHER" id="PTHR43022:SF1">
    <property type="entry name" value="PROTEIN SMF"/>
    <property type="match status" value="1"/>
</dbReference>
<evidence type="ECO:0000259" key="3">
    <source>
        <dbReference type="Pfam" id="PF17782"/>
    </source>
</evidence>
<comment type="similarity">
    <text evidence="1">Belongs to the DprA/Smf family.</text>
</comment>
<protein>
    <submittedName>
        <fullName evidence="4">DNA-protecting protein DprA</fullName>
    </submittedName>
</protein>
<dbReference type="Gene3D" id="1.10.10.10">
    <property type="entry name" value="Winged helix-like DNA-binding domain superfamily/Winged helix DNA-binding domain"/>
    <property type="match status" value="1"/>
</dbReference>
<dbReference type="InterPro" id="IPR036388">
    <property type="entry name" value="WH-like_DNA-bd_sf"/>
</dbReference>
<dbReference type="Pfam" id="PF02481">
    <property type="entry name" value="DNA_processg_A"/>
    <property type="match status" value="1"/>
</dbReference>
<dbReference type="AlphaFoldDB" id="A0A5P8E756"/>
<dbReference type="InterPro" id="IPR003488">
    <property type="entry name" value="DprA"/>
</dbReference>
<dbReference type="PANTHER" id="PTHR43022">
    <property type="entry name" value="PROTEIN SMF"/>
    <property type="match status" value="1"/>
</dbReference>
<evidence type="ECO:0000313" key="5">
    <source>
        <dbReference type="Proteomes" id="UP000249375"/>
    </source>
</evidence>
<dbReference type="Gene3D" id="3.40.50.450">
    <property type="match status" value="1"/>
</dbReference>
<evidence type="ECO:0000259" key="2">
    <source>
        <dbReference type="Pfam" id="PF02481"/>
    </source>
</evidence>
<dbReference type="GO" id="GO:0009294">
    <property type="term" value="P:DNA-mediated transformation"/>
    <property type="evidence" value="ECO:0007669"/>
    <property type="project" value="InterPro"/>
</dbReference>
<dbReference type="NCBIfam" id="TIGR00732">
    <property type="entry name" value="dprA"/>
    <property type="match status" value="1"/>
</dbReference>
<dbReference type="OrthoDB" id="9785707at2"/>